<feature type="transmembrane region" description="Helical" evidence="1">
    <location>
        <begin position="44"/>
        <end position="63"/>
    </location>
</feature>
<keyword evidence="1" id="KW-0472">Membrane</keyword>
<sequence>MLDQASVERDEAELSAAVSALSDPQRALFYAGVKPRLRDPDTYAALNWFFITGIHHFYLGRWVRGCIDLVGFLLGVVLILMGEWALGLLLILAISVIELWELFRSQIIIQLWNNQIYREELNKLAGKTTHH</sequence>
<keyword evidence="1" id="KW-1133">Transmembrane helix</keyword>
<name>A0ABV7ZY67_9GAMM</name>
<evidence type="ECO:0000313" key="3">
    <source>
        <dbReference type="Proteomes" id="UP001595617"/>
    </source>
</evidence>
<evidence type="ECO:0000256" key="1">
    <source>
        <dbReference type="SAM" id="Phobius"/>
    </source>
</evidence>
<dbReference type="RefSeq" id="WP_380694242.1">
    <property type="nucleotide sequence ID" value="NZ_JBHRYR010000002.1"/>
</dbReference>
<evidence type="ECO:0000313" key="2">
    <source>
        <dbReference type="EMBL" id="MFC3852271.1"/>
    </source>
</evidence>
<keyword evidence="3" id="KW-1185">Reference proteome</keyword>
<gene>
    <name evidence="2" type="ORF">ACFOOG_05420</name>
</gene>
<dbReference type="EMBL" id="JBHRYR010000002">
    <property type="protein sequence ID" value="MFC3852271.1"/>
    <property type="molecule type" value="Genomic_DNA"/>
</dbReference>
<keyword evidence="1" id="KW-0812">Transmembrane</keyword>
<feature type="transmembrane region" description="Helical" evidence="1">
    <location>
        <begin position="69"/>
        <end position="97"/>
    </location>
</feature>
<protein>
    <recommendedName>
        <fullName evidence="4">TM2 domain-containing protein</fullName>
    </recommendedName>
</protein>
<reference evidence="3" key="1">
    <citation type="journal article" date="2019" name="Int. J. Syst. Evol. Microbiol.">
        <title>The Global Catalogue of Microorganisms (GCM) 10K type strain sequencing project: providing services to taxonomists for standard genome sequencing and annotation.</title>
        <authorList>
            <consortium name="The Broad Institute Genomics Platform"/>
            <consortium name="The Broad Institute Genome Sequencing Center for Infectious Disease"/>
            <person name="Wu L."/>
            <person name="Ma J."/>
        </authorList>
    </citation>
    <scope>NUCLEOTIDE SEQUENCE [LARGE SCALE GENOMIC DNA]</scope>
    <source>
        <strain evidence="3">IBRC 10765</strain>
    </source>
</reference>
<accession>A0ABV7ZY67</accession>
<evidence type="ECO:0008006" key="4">
    <source>
        <dbReference type="Google" id="ProtNLM"/>
    </source>
</evidence>
<dbReference type="Proteomes" id="UP001595617">
    <property type="component" value="Unassembled WGS sequence"/>
</dbReference>
<comment type="caution">
    <text evidence="2">The sequence shown here is derived from an EMBL/GenBank/DDBJ whole genome shotgun (WGS) entry which is preliminary data.</text>
</comment>
<organism evidence="2 3">
    <name type="scientific">Saccharospirillum mangrovi</name>
    <dbReference type="NCBI Taxonomy" id="2161747"/>
    <lineage>
        <taxon>Bacteria</taxon>
        <taxon>Pseudomonadati</taxon>
        <taxon>Pseudomonadota</taxon>
        <taxon>Gammaproteobacteria</taxon>
        <taxon>Oceanospirillales</taxon>
        <taxon>Saccharospirillaceae</taxon>
        <taxon>Saccharospirillum</taxon>
    </lineage>
</organism>
<proteinExistence type="predicted"/>